<evidence type="ECO:0000313" key="1">
    <source>
        <dbReference type="EMBL" id="AWV06946.1"/>
    </source>
</evidence>
<sequence>MSVTQSAFKIVALPAEPFAPLFELDDASLTARGMRRCIADDPTAYPCRVSLDNAAVGEEVLLLPFDHHVTASPYRASGAIFVSRDAVRAEPAVNEVPPQFRRKRLSVRAYNRDGDLIGADVTTGDALEACMSALLEVAEVACLHLHHAAHGCYLCRVERADAAPGA</sequence>
<proteinExistence type="predicted"/>
<dbReference type="PIRSF" id="PIRSF034110">
    <property type="entry name" value="DUF1203"/>
    <property type="match status" value="1"/>
</dbReference>
<dbReference type="Proteomes" id="UP000249447">
    <property type="component" value="Chromosome"/>
</dbReference>
<reference evidence="1 2" key="1">
    <citation type="submission" date="2018-05" db="EMBL/GenBank/DDBJ databases">
        <title>The complete genome of Lysobacter maris HZ9B, a marine bacterium antagonistic against terrestrial plant pathogens.</title>
        <authorList>
            <person name="Zhang X.-Q."/>
        </authorList>
    </citation>
    <scope>NUCLEOTIDE SEQUENCE [LARGE SCALE GENOMIC DNA]</scope>
    <source>
        <strain evidence="1 2">HZ9B</strain>
    </source>
</reference>
<dbReference type="OrthoDB" id="5953307at2"/>
<evidence type="ECO:0008006" key="3">
    <source>
        <dbReference type="Google" id="ProtNLM"/>
    </source>
</evidence>
<name>A0A2U9T2Q4_9GAMM</name>
<evidence type="ECO:0000313" key="2">
    <source>
        <dbReference type="Proteomes" id="UP000249447"/>
    </source>
</evidence>
<dbReference type="InterPro" id="IPR009593">
    <property type="entry name" value="DUF1203"/>
</dbReference>
<protein>
    <recommendedName>
        <fullName evidence="3">DUF1203 domain-containing protein</fullName>
    </recommendedName>
</protein>
<dbReference type="AlphaFoldDB" id="A0A2U9T2Q4"/>
<gene>
    <name evidence="1" type="ORF">C9I47_1241</name>
</gene>
<accession>A0A2U9T2Q4</accession>
<organism evidence="1 2">
    <name type="scientific">Marilutibacter maris</name>
    <dbReference type="NCBI Taxonomy" id="1605891"/>
    <lineage>
        <taxon>Bacteria</taxon>
        <taxon>Pseudomonadati</taxon>
        <taxon>Pseudomonadota</taxon>
        <taxon>Gammaproteobacteria</taxon>
        <taxon>Lysobacterales</taxon>
        <taxon>Lysobacteraceae</taxon>
        <taxon>Marilutibacter</taxon>
    </lineage>
</organism>
<dbReference type="EMBL" id="CP029843">
    <property type="protein sequence ID" value="AWV06946.1"/>
    <property type="molecule type" value="Genomic_DNA"/>
</dbReference>
<keyword evidence="2" id="KW-1185">Reference proteome</keyword>
<dbReference type="RefSeq" id="WP_111266072.1">
    <property type="nucleotide sequence ID" value="NZ_CP029843.1"/>
</dbReference>
<dbReference type="KEGG" id="lmb:C9I47_1241"/>
<dbReference type="Pfam" id="PF06718">
    <property type="entry name" value="DUF1203"/>
    <property type="match status" value="1"/>
</dbReference>